<gene>
    <name evidence="1" type="ORF">GALMADRAFT_247900</name>
</gene>
<dbReference type="Proteomes" id="UP000027222">
    <property type="component" value="Unassembled WGS sequence"/>
</dbReference>
<dbReference type="EMBL" id="KL142380">
    <property type="protein sequence ID" value="KDR75462.1"/>
    <property type="molecule type" value="Genomic_DNA"/>
</dbReference>
<evidence type="ECO:0000313" key="2">
    <source>
        <dbReference type="Proteomes" id="UP000027222"/>
    </source>
</evidence>
<protein>
    <submittedName>
        <fullName evidence="1">Uncharacterized protein</fullName>
    </submittedName>
</protein>
<proteinExistence type="predicted"/>
<dbReference type="AlphaFoldDB" id="A0A067SZK2"/>
<feature type="non-terminal residue" evidence="1">
    <location>
        <position position="1"/>
    </location>
</feature>
<sequence>VSRSLEEALENKILPIHCDFRLMWTHIKGGISTVCLVGGLRAYQLKACKSHKARMSPRECKDQPGHTVRVYWGSGSG</sequence>
<dbReference type="HOGENOM" id="CLU_2729120_0_0_1"/>
<reference evidence="2" key="1">
    <citation type="journal article" date="2014" name="Proc. Natl. Acad. Sci. U.S.A.">
        <title>Extensive sampling of basidiomycete genomes demonstrates inadequacy of the white-rot/brown-rot paradigm for wood decay fungi.</title>
        <authorList>
            <person name="Riley R."/>
            <person name="Salamov A.A."/>
            <person name="Brown D.W."/>
            <person name="Nagy L.G."/>
            <person name="Floudas D."/>
            <person name="Held B.W."/>
            <person name="Levasseur A."/>
            <person name="Lombard V."/>
            <person name="Morin E."/>
            <person name="Otillar R."/>
            <person name="Lindquist E.A."/>
            <person name="Sun H."/>
            <person name="LaButti K.M."/>
            <person name="Schmutz J."/>
            <person name="Jabbour D."/>
            <person name="Luo H."/>
            <person name="Baker S.E."/>
            <person name="Pisabarro A.G."/>
            <person name="Walton J.D."/>
            <person name="Blanchette R.A."/>
            <person name="Henrissat B."/>
            <person name="Martin F."/>
            <person name="Cullen D."/>
            <person name="Hibbett D.S."/>
            <person name="Grigoriev I.V."/>
        </authorList>
    </citation>
    <scope>NUCLEOTIDE SEQUENCE [LARGE SCALE GENOMIC DNA]</scope>
    <source>
        <strain evidence="2">CBS 339.88</strain>
    </source>
</reference>
<keyword evidence="2" id="KW-1185">Reference proteome</keyword>
<evidence type="ECO:0000313" key="1">
    <source>
        <dbReference type="EMBL" id="KDR75462.1"/>
    </source>
</evidence>
<organism evidence="1 2">
    <name type="scientific">Galerina marginata (strain CBS 339.88)</name>
    <dbReference type="NCBI Taxonomy" id="685588"/>
    <lineage>
        <taxon>Eukaryota</taxon>
        <taxon>Fungi</taxon>
        <taxon>Dikarya</taxon>
        <taxon>Basidiomycota</taxon>
        <taxon>Agaricomycotina</taxon>
        <taxon>Agaricomycetes</taxon>
        <taxon>Agaricomycetidae</taxon>
        <taxon>Agaricales</taxon>
        <taxon>Agaricineae</taxon>
        <taxon>Strophariaceae</taxon>
        <taxon>Galerina</taxon>
    </lineage>
</organism>
<name>A0A067SZK2_GALM3</name>
<accession>A0A067SZK2</accession>